<keyword evidence="10" id="KW-0496">Mitochondrion</keyword>
<feature type="transmembrane region" description="Helical" evidence="10">
    <location>
        <begin position="301"/>
        <end position="326"/>
    </location>
</feature>
<evidence type="ECO:0000313" key="11">
    <source>
        <dbReference type="EMBL" id="KAH3675069.1"/>
    </source>
</evidence>
<evidence type="ECO:0000256" key="4">
    <source>
        <dbReference type="ARBA" id="ARBA00022679"/>
    </source>
</evidence>
<comment type="caution">
    <text evidence="11">The sequence shown here is derived from an EMBL/GenBank/DDBJ whole genome shotgun (WGS) entry which is preliminary data.</text>
</comment>
<dbReference type="GO" id="GO:0008299">
    <property type="term" value="P:isoprenoid biosynthetic process"/>
    <property type="evidence" value="ECO:0007669"/>
    <property type="project" value="UniProtKB-UniRule"/>
</dbReference>
<dbReference type="Gene3D" id="1.20.120.1780">
    <property type="entry name" value="UbiA prenyltransferase"/>
    <property type="match status" value="1"/>
</dbReference>
<dbReference type="Pfam" id="PF01040">
    <property type="entry name" value="UbiA"/>
    <property type="match status" value="1"/>
</dbReference>
<evidence type="ECO:0000256" key="1">
    <source>
        <dbReference type="ARBA" id="ARBA00001946"/>
    </source>
</evidence>
<dbReference type="PROSITE" id="PS00943">
    <property type="entry name" value="UBIA"/>
    <property type="match status" value="1"/>
</dbReference>
<keyword evidence="7 10" id="KW-0472">Membrane</keyword>
<dbReference type="OrthoDB" id="18170at2759"/>
<dbReference type="GO" id="GO:0006744">
    <property type="term" value="P:ubiquinone biosynthetic process"/>
    <property type="evidence" value="ECO:0007669"/>
    <property type="project" value="UniProtKB-UniRule"/>
</dbReference>
<comment type="pathway">
    <text evidence="10">Cofactor biosynthesis; ubiquinone biosynthesis.</text>
</comment>
<reference evidence="11" key="2">
    <citation type="submission" date="2021-01" db="EMBL/GenBank/DDBJ databases">
        <authorList>
            <person name="Schikora-Tamarit M.A."/>
        </authorList>
    </citation>
    <scope>NUCLEOTIDE SEQUENCE</scope>
    <source>
        <strain evidence="11">CBS6341</strain>
    </source>
</reference>
<keyword evidence="10" id="KW-0831">Ubiquinone biosynthesis</keyword>
<keyword evidence="12" id="KW-1185">Reference proteome</keyword>
<name>A0A9P8PPC4_9ASCO</name>
<dbReference type="InterPro" id="IPR030470">
    <property type="entry name" value="UbiA_prenylTrfase_CS"/>
</dbReference>
<dbReference type="Proteomes" id="UP000769528">
    <property type="component" value="Unassembled WGS sequence"/>
</dbReference>
<keyword evidence="5 10" id="KW-0812">Transmembrane</keyword>
<dbReference type="GO" id="GO:0005743">
    <property type="term" value="C:mitochondrial inner membrane"/>
    <property type="evidence" value="ECO:0007669"/>
    <property type="project" value="UniProtKB-SubCell"/>
</dbReference>
<keyword evidence="6 10" id="KW-1133">Transmembrane helix</keyword>
<dbReference type="GO" id="GO:0008412">
    <property type="term" value="F:4-hydroxybenzoate polyprenyltransferase activity"/>
    <property type="evidence" value="ECO:0007669"/>
    <property type="project" value="UniProtKB-EC"/>
</dbReference>
<comment type="cofactor">
    <cofactor evidence="1 10">
        <name>Mg(2+)</name>
        <dbReference type="ChEBI" id="CHEBI:18420"/>
    </cofactor>
</comment>
<evidence type="ECO:0000313" key="12">
    <source>
        <dbReference type="Proteomes" id="UP000769528"/>
    </source>
</evidence>
<protein>
    <recommendedName>
        <fullName evidence="10">4-hydroxybenzoate polyprenyltransferase, mitochondrial</fullName>
        <shortName evidence="10">4-HB polyprenyltransferase</shortName>
        <ecNumber evidence="10">2.5.1.39</ecNumber>
    </recommendedName>
    <alternativeName>
        <fullName evidence="10">4-hydroxybenzoate hexaprenyltransferase</fullName>
    </alternativeName>
    <alternativeName>
        <fullName evidence="10">Para-hydroxybenzoate--polyprenyltransferase</fullName>
        <shortName evidence="10">PHB:PPT</shortName>
        <shortName evidence="10">PHB:polyprenyltransferase</shortName>
    </alternativeName>
</protein>
<comment type="catalytic activity">
    <reaction evidence="8 10">
        <text>an all-trans-polyprenyl diphosphate + 4-hydroxybenzoate = a 4-hydroxy-3-(all-trans-polyprenyl)benzoate + diphosphate</text>
        <dbReference type="Rhea" id="RHEA:44504"/>
        <dbReference type="Rhea" id="RHEA-COMP:9514"/>
        <dbReference type="Rhea" id="RHEA-COMP:9564"/>
        <dbReference type="ChEBI" id="CHEBI:17879"/>
        <dbReference type="ChEBI" id="CHEBI:33019"/>
        <dbReference type="ChEBI" id="CHEBI:58914"/>
        <dbReference type="ChEBI" id="CHEBI:78396"/>
        <dbReference type="EC" id="2.5.1.39"/>
    </reaction>
</comment>
<dbReference type="FunFam" id="1.10.357.140:FF:000003">
    <property type="entry name" value="4-hydroxybenzoate polyprenyltransferase, mitochondrial"/>
    <property type="match status" value="1"/>
</dbReference>
<comment type="subcellular location">
    <subcellularLocation>
        <location evidence="2 10">Mitochondrion inner membrane</location>
        <topology evidence="2 10">Multi-pass membrane protein</topology>
        <orientation evidence="2 10">Matrix side</orientation>
    </subcellularLocation>
</comment>
<dbReference type="NCBIfam" id="TIGR01474">
    <property type="entry name" value="ubiA_proteo"/>
    <property type="match status" value="1"/>
</dbReference>
<feature type="transmembrane region" description="Helical" evidence="10">
    <location>
        <begin position="220"/>
        <end position="240"/>
    </location>
</feature>
<dbReference type="PANTHER" id="PTHR11048">
    <property type="entry name" value="PRENYLTRANSFERASES"/>
    <property type="match status" value="1"/>
</dbReference>
<dbReference type="AlphaFoldDB" id="A0A9P8PPC4"/>
<feature type="transmembrane region" description="Helical" evidence="10">
    <location>
        <begin position="97"/>
        <end position="116"/>
    </location>
</feature>
<dbReference type="InterPro" id="IPR044878">
    <property type="entry name" value="UbiA_sf"/>
</dbReference>
<dbReference type="CDD" id="cd13959">
    <property type="entry name" value="PT_UbiA_COQ2"/>
    <property type="match status" value="1"/>
</dbReference>
<evidence type="ECO:0000256" key="6">
    <source>
        <dbReference type="ARBA" id="ARBA00022989"/>
    </source>
</evidence>
<evidence type="ECO:0000256" key="5">
    <source>
        <dbReference type="ARBA" id="ARBA00022692"/>
    </source>
</evidence>
<dbReference type="InterPro" id="IPR039653">
    <property type="entry name" value="Prenyltransferase"/>
</dbReference>
<dbReference type="PANTHER" id="PTHR11048:SF28">
    <property type="entry name" value="4-HYDROXYBENZOATE POLYPRENYLTRANSFERASE, MITOCHONDRIAL"/>
    <property type="match status" value="1"/>
</dbReference>
<dbReference type="FunFam" id="1.20.120.1780:FF:000001">
    <property type="entry name" value="4-hydroxybenzoate octaprenyltransferase"/>
    <property type="match status" value="1"/>
</dbReference>
<keyword evidence="4 10" id="KW-0808">Transferase</keyword>
<proteinExistence type="inferred from homology"/>
<reference evidence="11" key="1">
    <citation type="journal article" date="2021" name="Open Biol.">
        <title>Shared evolutionary footprints suggest mitochondrial oxidative damage underlies multiple complex I losses in fungi.</title>
        <authorList>
            <person name="Schikora-Tamarit M.A."/>
            <person name="Marcet-Houben M."/>
            <person name="Nosek J."/>
            <person name="Gabaldon T."/>
        </authorList>
    </citation>
    <scope>NUCLEOTIDE SEQUENCE</scope>
    <source>
        <strain evidence="11">CBS6341</strain>
    </source>
</reference>
<feature type="transmembrane region" description="Helical" evidence="10">
    <location>
        <begin position="347"/>
        <end position="367"/>
    </location>
</feature>
<comment type="function">
    <text evidence="9 10">Catalyzes the prenylation of para-hydroxybenzoate (PHB) with an all-trans polyprenyl group. Mediates the second step in the final reaction sequence of coenzyme Q (CoQ) biosynthesis, which is the condensation of the polyisoprenoid side chain with PHB, generating the first membrane-bound Q intermediate.</text>
</comment>
<keyword evidence="10" id="KW-0414">Isoprene biosynthesis</keyword>
<organism evidence="11 12">
    <name type="scientific">Wickerhamomyces mucosus</name>
    <dbReference type="NCBI Taxonomy" id="1378264"/>
    <lineage>
        <taxon>Eukaryota</taxon>
        <taxon>Fungi</taxon>
        <taxon>Dikarya</taxon>
        <taxon>Ascomycota</taxon>
        <taxon>Saccharomycotina</taxon>
        <taxon>Saccharomycetes</taxon>
        <taxon>Phaffomycetales</taxon>
        <taxon>Wickerhamomycetaceae</taxon>
        <taxon>Wickerhamomyces</taxon>
    </lineage>
</organism>
<dbReference type="Gene3D" id="1.10.357.140">
    <property type="entry name" value="UbiA prenyltransferase"/>
    <property type="match status" value="1"/>
</dbReference>
<evidence type="ECO:0000256" key="3">
    <source>
        <dbReference type="ARBA" id="ARBA00005985"/>
    </source>
</evidence>
<gene>
    <name evidence="10" type="primary">COQ2</name>
    <name evidence="11" type="ORF">WICMUC_002901</name>
</gene>
<sequence length="373" mass="41804">MLFNPVRIAYRAHSASITSLLIKNVTRISKPQLHSLVRYKSVKAELIEEQPSIFTEQERKLAAQTRLKGLGPLVSKLPEKWIPYAELMRLEKPVGTWLLYIPCTWGILAAATISSAPVLTTAYMLSIFGVGSLLMRGFGCTINDFLDRDMDSKVVRTIERPIASGRVTPKQAIVFAGAQLTTGLGIILLLPWDCFILGAISLIPVCTYPLFKRFTYYPQAVLSFCFNWGVLLGFPAIGFFDWSVMTPLFLSSFFWTMTYDTIYAHQDKKFDVNAGVKSTALAWGDHSKTIFKGLSVVQFSALAVAGFNAGFLASPGFLIGSSIFGWKIFQMIKKVNLDDPKDCWKYFMNNIGYGFYLTYGLLFDYLIQALGLW</sequence>
<dbReference type="InterPro" id="IPR006370">
    <property type="entry name" value="HB_polyprenyltransferase-like"/>
</dbReference>
<keyword evidence="10" id="KW-0999">Mitochondrion inner membrane</keyword>
<feature type="transmembrane region" description="Helical" evidence="10">
    <location>
        <begin position="195"/>
        <end position="211"/>
    </location>
</feature>
<evidence type="ECO:0000256" key="2">
    <source>
        <dbReference type="ARBA" id="ARBA00004292"/>
    </source>
</evidence>
<accession>A0A9P8PPC4</accession>
<evidence type="ECO:0000256" key="7">
    <source>
        <dbReference type="ARBA" id="ARBA00023136"/>
    </source>
</evidence>
<dbReference type="InterPro" id="IPR000537">
    <property type="entry name" value="UbiA_prenyltransferase"/>
</dbReference>
<evidence type="ECO:0000256" key="9">
    <source>
        <dbReference type="ARBA" id="ARBA00058997"/>
    </source>
</evidence>
<feature type="transmembrane region" description="Helical" evidence="10">
    <location>
        <begin position="167"/>
        <end position="189"/>
    </location>
</feature>
<dbReference type="EMBL" id="JAEUBF010000782">
    <property type="protein sequence ID" value="KAH3675069.1"/>
    <property type="molecule type" value="Genomic_DNA"/>
</dbReference>
<evidence type="ECO:0000256" key="8">
    <source>
        <dbReference type="ARBA" id="ARBA00052313"/>
    </source>
</evidence>
<feature type="transmembrane region" description="Helical" evidence="10">
    <location>
        <begin position="122"/>
        <end position="146"/>
    </location>
</feature>
<comment type="similarity">
    <text evidence="3 10">Belongs to the UbiA prenyltransferase family.</text>
</comment>
<dbReference type="EC" id="2.5.1.39" evidence="10"/>
<evidence type="ECO:0000256" key="10">
    <source>
        <dbReference type="HAMAP-Rule" id="MF_03189"/>
    </source>
</evidence>
<dbReference type="HAMAP" id="MF_01635">
    <property type="entry name" value="UbiA"/>
    <property type="match status" value="1"/>
</dbReference>